<dbReference type="AlphaFoldDB" id="A0A7X0EVE0"/>
<dbReference type="Gene3D" id="3.40.190.10">
    <property type="entry name" value="Periplasmic binding protein-like II"/>
    <property type="match status" value="2"/>
</dbReference>
<organism evidence="2 3">
    <name type="scientific">Pseudomonas fluvialis</name>
    <dbReference type="NCBI Taxonomy" id="1793966"/>
    <lineage>
        <taxon>Bacteria</taxon>
        <taxon>Pseudomonadati</taxon>
        <taxon>Pseudomonadota</taxon>
        <taxon>Gammaproteobacteria</taxon>
        <taxon>Pseudomonadales</taxon>
        <taxon>Pseudomonadaceae</taxon>
        <taxon>Pseudomonas</taxon>
    </lineage>
</organism>
<evidence type="ECO:0008006" key="4">
    <source>
        <dbReference type="Google" id="ProtNLM"/>
    </source>
</evidence>
<dbReference type="RefSeq" id="WP_184685155.1">
    <property type="nucleotide sequence ID" value="NZ_JACHLL010000006.1"/>
</dbReference>
<name>A0A7X0EVE0_9PSED</name>
<evidence type="ECO:0000256" key="1">
    <source>
        <dbReference type="SAM" id="SignalP"/>
    </source>
</evidence>
<dbReference type="Proteomes" id="UP000557193">
    <property type="component" value="Unassembled WGS sequence"/>
</dbReference>
<dbReference type="SUPFAM" id="SSF53850">
    <property type="entry name" value="Periplasmic binding protein-like II"/>
    <property type="match status" value="1"/>
</dbReference>
<protein>
    <recommendedName>
        <fullName evidence="4">Solute-binding protein family 3/N-terminal domain-containing protein</fullName>
    </recommendedName>
</protein>
<keyword evidence="3" id="KW-1185">Reference proteome</keyword>
<feature type="chain" id="PRO_5030713435" description="Solute-binding protein family 3/N-terminal domain-containing protein" evidence="1">
    <location>
        <begin position="18"/>
        <end position="288"/>
    </location>
</feature>
<sequence length="288" mass="33640">MKIFCLFLLVTALPSWADPLLHYPRHSRDSEPEAYVAELLQLAVEHGPVRYRLQPSAEPMAQSRAQQMLEQHSPHLQVMWAMTTREREQRLLPIRIPIYKGLIGWRINLLRQQDAQRLSQVHNLADLKPLRFGQRHDWPDTPLLRANGLEVVTSPSYKGLFAMLQAQRFDAFPREVVTVWQEQADAMRNGLQLAVDEHVVLHYPSAFYFFTSRQDPQLAEHLRQGLEAAIADGSFERLFQQRHGETLRHARLEQRRVIELDNPDLPAETPFHRQELWYRPQAPSTDKE</sequence>
<keyword evidence="1" id="KW-0732">Signal</keyword>
<reference evidence="2 3" key="1">
    <citation type="submission" date="2020-08" db="EMBL/GenBank/DDBJ databases">
        <title>Functional genomics of gut bacteria from endangered species of beetles.</title>
        <authorList>
            <person name="Carlos-Shanley C."/>
        </authorList>
    </citation>
    <scope>NUCLEOTIDE SEQUENCE [LARGE SCALE GENOMIC DNA]</scope>
    <source>
        <strain evidence="2 3">S00202</strain>
    </source>
</reference>
<dbReference type="EMBL" id="JACHLL010000006">
    <property type="protein sequence ID" value="MBB6343159.1"/>
    <property type="molecule type" value="Genomic_DNA"/>
</dbReference>
<proteinExistence type="predicted"/>
<comment type="caution">
    <text evidence="2">The sequence shown here is derived from an EMBL/GenBank/DDBJ whole genome shotgun (WGS) entry which is preliminary data.</text>
</comment>
<evidence type="ECO:0000313" key="2">
    <source>
        <dbReference type="EMBL" id="MBB6343159.1"/>
    </source>
</evidence>
<accession>A0A7X0EVE0</accession>
<feature type="signal peptide" evidence="1">
    <location>
        <begin position="1"/>
        <end position="17"/>
    </location>
</feature>
<gene>
    <name evidence="2" type="ORF">HNP49_003347</name>
</gene>
<evidence type="ECO:0000313" key="3">
    <source>
        <dbReference type="Proteomes" id="UP000557193"/>
    </source>
</evidence>